<feature type="compositionally biased region" description="Polar residues" evidence="1">
    <location>
        <begin position="1"/>
        <end position="13"/>
    </location>
</feature>
<comment type="caution">
    <text evidence="2">The sequence shown here is derived from an EMBL/GenBank/DDBJ whole genome shotgun (WGS) entry which is preliminary data.</text>
</comment>
<dbReference type="AlphaFoldDB" id="A0A8J3MC63"/>
<organism evidence="2 3">
    <name type="scientific">Seohaeicola zhoushanensis</name>
    <dbReference type="NCBI Taxonomy" id="1569283"/>
    <lineage>
        <taxon>Bacteria</taxon>
        <taxon>Pseudomonadati</taxon>
        <taxon>Pseudomonadota</taxon>
        <taxon>Alphaproteobacteria</taxon>
        <taxon>Rhodobacterales</taxon>
        <taxon>Roseobacteraceae</taxon>
        <taxon>Seohaeicola</taxon>
    </lineage>
</organism>
<gene>
    <name evidence="2" type="ORF">GCM10017056_47850</name>
</gene>
<reference evidence="2" key="2">
    <citation type="submission" date="2020-09" db="EMBL/GenBank/DDBJ databases">
        <authorList>
            <person name="Sun Q."/>
            <person name="Kim S."/>
        </authorList>
    </citation>
    <scope>NUCLEOTIDE SEQUENCE</scope>
    <source>
        <strain evidence="2">KCTC 42650</strain>
    </source>
</reference>
<sequence>MSESLQYPGTYTQMGRRGGGVVFGGGGPRTPAGVQDKWAIVKGWLDTHQVPVPVPDLPVAPEMRQMRE</sequence>
<accession>A0A8J3MC63</accession>
<evidence type="ECO:0000313" key="3">
    <source>
        <dbReference type="Proteomes" id="UP000626220"/>
    </source>
</evidence>
<feature type="region of interest" description="Disordered" evidence="1">
    <location>
        <begin position="1"/>
        <end position="28"/>
    </location>
</feature>
<feature type="compositionally biased region" description="Gly residues" evidence="1">
    <location>
        <begin position="16"/>
        <end position="28"/>
    </location>
</feature>
<proteinExistence type="predicted"/>
<keyword evidence="3" id="KW-1185">Reference proteome</keyword>
<dbReference type="Proteomes" id="UP000626220">
    <property type="component" value="Unassembled WGS sequence"/>
</dbReference>
<protein>
    <submittedName>
        <fullName evidence="2">Uncharacterized protein</fullName>
    </submittedName>
</protein>
<dbReference type="EMBL" id="BNCJ01000027">
    <property type="protein sequence ID" value="GHF71346.1"/>
    <property type="molecule type" value="Genomic_DNA"/>
</dbReference>
<name>A0A8J3MC63_9RHOB</name>
<evidence type="ECO:0000313" key="2">
    <source>
        <dbReference type="EMBL" id="GHF71346.1"/>
    </source>
</evidence>
<reference evidence="2" key="1">
    <citation type="journal article" date="2014" name="Int. J. Syst. Evol. Microbiol.">
        <title>Complete genome sequence of Corynebacterium casei LMG S-19264T (=DSM 44701T), isolated from a smear-ripened cheese.</title>
        <authorList>
            <consortium name="US DOE Joint Genome Institute (JGI-PGF)"/>
            <person name="Walter F."/>
            <person name="Albersmeier A."/>
            <person name="Kalinowski J."/>
            <person name="Ruckert C."/>
        </authorList>
    </citation>
    <scope>NUCLEOTIDE SEQUENCE</scope>
    <source>
        <strain evidence="2">KCTC 42650</strain>
    </source>
</reference>
<evidence type="ECO:0000256" key="1">
    <source>
        <dbReference type="SAM" id="MobiDB-lite"/>
    </source>
</evidence>